<name>A0AAV6JJ01_9ERIC</name>
<dbReference type="PANTHER" id="PTHR33116">
    <property type="entry name" value="REVERSE TRANSCRIPTASE ZINC-BINDING DOMAIN-CONTAINING PROTEIN-RELATED-RELATED"/>
    <property type="match status" value="1"/>
</dbReference>
<dbReference type="EMBL" id="JACTNZ010000007">
    <property type="protein sequence ID" value="KAG5541136.1"/>
    <property type="molecule type" value="Genomic_DNA"/>
</dbReference>
<reference evidence="2" key="1">
    <citation type="submission" date="2020-08" db="EMBL/GenBank/DDBJ databases">
        <title>Plant Genome Project.</title>
        <authorList>
            <person name="Zhang R.-G."/>
        </authorList>
    </citation>
    <scope>NUCLEOTIDE SEQUENCE</scope>
    <source>
        <strain evidence="2">WSP0</strain>
        <tissue evidence="2">Leaf</tissue>
    </source>
</reference>
<dbReference type="Pfam" id="PF13966">
    <property type="entry name" value="zf-RVT"/>
    <property type="match status" value="1"/>
</dbReference>
<accession>A0AAV6JJ01</accession>
<evidence type="ECO:0000313" key="2">
    <source>
        <dbReference type="EMBL" id="KAG5541136.1"/>
    </source>
</evidence>
<keyword evidence="3" id="KW-1185">Reference proteome</keyword>
<proteinExistence type="predicted"/>
<dbReference type="InterPro" id="IPR026960">
    <property type="entry name" value="RVT-Znf"/>
</dbReference>
<comment type="caution">
    <text evidence="2">The sequence shown here is derived from an EMBL/GenBank/DDBJ whole genome shotgun (WGS) entry which is preliminary data.</text>
</comment>
<dbReference type="Proteomes" id="UP000823749">
    <property type="component" value="Chromosome 7"/>
</dbReference>
<dbReference type="PANTHER" id="PTHR33116:SF84">
    <property type="entry name" value="RNA-DIRECTED DNA POLYMERASE"/>
    <property type="match status" value="1"/>
</dbReference>
<evidence type="ECO:0000259" key="1">
    <source>
        <dbReference type="Pfam" id="PF13966"/>
    </source>
</evidence>
<feature type="domain" description="Reverse transcriptase zinc-binding" evidence="1">
    <location>
        <begin position="37"/>
        <end position="121"/>
    </location>
</feature>
<protein>
    <recommendedName>
        <fullName evidence="1">Reverse transcriptase zinc-binding domain-containing protein</fullName>
    </recommendedName>
</protein>
<dbReference type="AlphaFoldDB" id="A0AAV6JJ01"/>
<sequence length="229" mass="26473">MRLPIVREIVASTDPNLTPHVEREDTVTWTLSANGSFSIRTAWQALRTNGPEVFWFNMVWHRWHIPRWSFIQWLALLGRLATKDRLRVWGLVNDTSCVLCQGGSESHSHLFFDCPFTSINWEVVKAKCGFVLPSRDLMDEIHWGLIHCKDCSIQSRLFKLCLAASVYYIWKERNGRIFQQIGHDSTSVVRLILEEVKASMTSWRHVSRSATNICLILEWGLSVDLLCTV</sequence>
<evidence type="ECO:0000313" key="3">
    <source>
        <dbReference type="Proteomes" id="UP000823749"/>
    </source>
</evidence>
<gene>
    <name evidence="2" type="ORF">RHGRI_021120</name>
</gene>
<organism evidence="2 3">
    <name type="scientific">Rhododendron griersonianum</name>
    <dbReference type="NCBI Taxonomy" id="479676"/>
    <lineage>
        <taxon>Eukaryota</taxon>
        <taxon>Viridiplantae</taxon>
        <taxon>Streptophyta</taxon>
        <taxon>Embryophyta</taxon>
        <taxon>Tracheophyta</taxon>
        <taxon>Spermatophyta</taxon>
        <taxon>Magnoliopsida</taxon>
        <taxon>eudicotyledons</taxon>
        <taxon>Gunneridae</taxon>
        <taxon>Pentapetalae</taxon>
        <taxon>asterids</taxon>
        <taxon>Ericales</taxon>
        <taxon>Ericaceae</taxon>
        <taxon>Ericoideae</taxon>
        <taxon>Rhodoreae</taxon>
        <taxon>Rhododendron</taxon>
    </lineage>
</organism>